<dbReference type="InterPro" id="IPR050469">
    <property type="entry name" value="Diguanylate_Cyclase"/>
</dbReference>
<evidence type="ECO:0000259" key="4">
    <source>
        <dbReference type="PROSITE" id="PS50887"/>
    </source>
</evidence>
<dbReference type="InterPro" id="IPR000160">
    <property type="entry name" value="GGDEF_dom"/>
</dbReference>
<dbReference type="InterPro" id="IPR029787">
    <property type="entry name" value="Nucleotide_cyclase"/>
</dbReference>
<dbReference type="EC" id="2.7.7.65" evidence="2"/>
<dbReference type="SUPFAM" id="SSF55073">
    <property type="entry name" value="Nucleotide cyclase"/>
    <property type="match status" value="1"/>
</dbReference>
<organism evidence="5 6">
    <name type="scientific">Legionella hackeliae</name>
    <dbReference type="NCBI Taxonomy" id="449"/>
    <lineage>
        <taxon>Bacteria</taxon>
        <taxon>Pseudomonadati</taxon>
        <taxon>Pseudomonadota</taxon>
        <taxon>Gammaproteobacteria</taxon>
        <taxon>Legionellales</taxon>
        <taxon>Legionellaceae</taxon>
        <taxon>Legionella</taxon>
    </lineage>
</organism>
<dbReference type="CDD" id="cd01949">
    <property type="entry name" value="GGDEF"/>
    <property type="match status" value="1"/>
</dbReference>
<dbReference type="PANTHER" id="PTHR45138:SF9">
    <property type="entry name" value="DIGUANYLATE CYCLASE DGCM-RELATED"/>
    <property type="match status" value="1"/>
</dbReference>
<name>A0A0A8UR87_LEGHA</name>
<evidence type="ECO:0000256" key="1">
    <source>
        <dbReference type="ARBA" id="ARBA00001946"/>
    </source>
</evidence>
<evidence type="ECO:0000313" key="6">
    <source>
        <dbReference type="Proteomes" id="UP000032803"/>
    </source>
</evidence>
<proteinExistence type="predicted"/>
<dbReference type="KEGG" id="lha:LHA_2222"/>
<dbReference type="RefSeq" id="WP_052673679.1">
    <property type="nucleotide sequence ID" value="NZ_UGOC01000002.1"/>
</dbReference>
<comment type="cofactor">
    <cofactor evidence="1">
        <name>Mg(2+)</name>
        <dbReference type="ChEBI" id="CHEBI:18420"/>
    </cofactor>
</comment>
<dbReference type="SMART" id="SM00267">
    <property type="entry name" value="GGDEF"/>
    <property type="match status" value="1"/>
</dbReference>
<dbReference type="NCBIfam" id="TIGR00254">
    <property type="entry name" value="GGDEF"/>
    <property type="match status" value="1"/>
</dbReference>
<comment type="catalytic activity">
    <reaction evidence="3">
        <text>2 GTP = 3',3'-c-di-GMP + 2 diphosphate</text>
        <dbReference type="Rhea" id="RHEA:24898"/>
        <dbReference type="ChEBI" id="CHEBI:33019"/>
        <dbReference type="ChEBI" id="CHEBI:37565"/>
        <dbReference type="ChEBI" id="CHEBI:58805"/>
        <dbReference type="EC" id="2.7.7.65"/>
    </reaction>
</comment>
<sequence>MIHKLKKLNQKQQKALEIIRKLSATDSLTGLYNRRYFEIKLKDESSRAKKNKHPLNLVFIDVDNFKSINDNFGHPCGDVFLKDLAGVIKNSQRVNDSVFRIRGDEFAAIFADTSLEETIQICSGIKEQFKKNNKQREVTISMGILCVPPASLDDLEEIVSAADKILYKAKKTGKNKIVSQQLS</sequence>
<dbReference type="PROSITE" id="PS50887">
    <property type="entry name" value="GGDEF"/>
    <property type="match status" value="1"/>
</dbReference>
<dbReference type="HOGENOM" id="CLU_000445_11_16_6"/>
<evidence type="ECO:0000256" key="2">
    <source>
        <dbReference type="ARBA" id="ARBA00012528"/>
    </source>
</evidence>
<accession>A0A0A8UR87</accession>
<dbReference type="GO" id="GO:0052621">
    <property type="term" value="F:diguanylate cyclase activity"/>
    <property type="evidence" value="ECO:0007669"/>
    <property type="project" value="UniProtKB-EC"/>
</dbReference>
<gene>
    <name evidence="5" type="ORF">LHA_2222</name>
</gene>
<dbReference type="Proteomes" id="UP000032803">
    <property type="component" value="Chromosome I"/>
</dbReference>
<dbReference type="Pfam" id="PF00990">
    <property type="entry name" value="GGDEF"/>
    <property type="match status" value="1"/>
</dbReference>
<dbReference type="PATRIC" id="fig|449.7.peg.239"/>
<dbReference type="STRING" id="449.LHA_2222"/>
<dbReference type="AlphaFoldDB" id="A0A0A8UR87"/>
<dbReference type="InterPro" id="IPR043128">
    <property type="entry name" value="Rev_trsase/Diguanyl_cyclase"/>
</dbReference>
<dbReference type="FunFam" id="3.30.70.270:FF:000001">
    <property type="entry name" value="Diguanylate cyclase domain protein"/>
    <property type="match status" value="1"/>
</dbReference>
<evidence type="ECO:0000256" key="3">
    <source>
        <dbReference type="ARBA" id="ARBA00034247"/>
    </source>
</evidence>
<feature type="domain" description="GGDEF" evidence="4">
    <location>
        <begin position="53"/>
        <end position="182"/>
    </location>
</feature>
<dbReference type="PANTHER" id="PTHR45138">
    <property type="entry name" value="REGULATORY COMPONENTS OF SENSORY TRANSDUCTION SYSTEM"/>
    <property type="match status" value="1"/>
</dbReference>
<dbReference type="Gene3D" id="3.30.70.270">
    <property type="match status" value="1"/>
</dbReference>
<protein>
    <recommendedName>
        <fullName evidence="2">diguanylate cyclase</fullName>
        <ecNumber evidence="2">2.7.7.65</ecNumber>
    </recommendedName>
</protein>
<evidence type="ECO:0000313" key="5">
    <source>
        <dbReference type="EMBL" id="CEK11243.1"/>
    </source>
</evidence>
<keyword evidence="6" id="KW-1185">Reference proteome</keyword>
<dbReference type="EMBL" id="LN681225">
    <property type="protein sequence ID" value="CEK11243.1"/>
    <property type="molecule type" value="Genomic_DNA"/>
</dbReference>
<reference evidence="6" key="1">
    <citation type="submission" date="2014-09" db="EMBL/GenBank/DDBJ databases">
        <authorList>
            <person name="Gomez-Valero L."/>
        </authorList>
    </citation>
    <scope>NUCLEOTIDE SEQUENCE [LARGE SCALE GENOMIC DNA]</scope>
    <source>
        <strain evidence="6">ATCC35250</strain>
    </source>
</reference>